<dbReference type="InterPro" id="IPR037997">
    <property type="entry name" value="Dgk1-like"/>
</dbReference>
<feature type="transmembrane region" description="Helical" evidence="1">
    <location>
        <begin position="160"/>
        <end position="183"/>
    </location>
</feature>
<dbReference type="PANTHER" id="PTHR31303">
    <property type="entry name" value="CTP-DEPENDENT DIACYLGLYCEROL KINASE 1"/>
    <property type="match status" value="1"/>
</dbReference>
<comment type="caution">
    <text evidence="2">The sequence shown here is derived from an EMBL/GenBank/DDBJ whole genome shotgun (WGS) entry which is preliminary data.</text>
</comment>
<proteinExistence type="predicted"/>
<evidence type="ECO:0008006" key="4">
    <source>
        <dbReference type="Google" id="ProtNLM"/>
    </source>
</evidence>
<feature type="transmembrane region" description="Helical" evidence="1">
    <location>
        <begin position="104"/>
        <end position="124"/>
    </location>
</feature>
<evidence type="ECO:0000256" key="1">
    <source>
        <dbReference type="SAM" id="Phobius"/>
    </source>
</evidence>
<protein>
    <recommendedName>
        <fullName evidence="4">Phosphatidate cytidylyltransferase</fullName>
    </recommendedName>
</protein>
<dbReference type="Proteomes" id="UP000230131">
    <property type="component" value="Unassembled WGS sequence"/>
</dbReference>
<feature type="transmembrane region" description="Helical" evidence="1">
    <location>
        <begin position="78"/>
        <end position="98"/>
    </location>
</feature>
<keyword evidence="1" id="KW-1133">Transmembrane helix</keyword>
<feature type="transmembrane region" description="Helical" evidence="1">
    <location>
        <begin position="12"/>
        <end position="28"/>
    </location>
</feature>
<organism evidence="2 3">
    <name type="scientific">Candidatus Wolfebacteria bacterium CG03_land_8_20_14_0_80_36_15</name>
    <dbReference type="NCBI Taxonomy" id="1975067"/>
    <lineage>
        <taxon>Bacteria</taxon>
        <taxon>Candidatus Wolfeibacteriota</taxon>
    </lineage>
</organism>
<evidence type="ECO:0000313" key="2">
    <source>
        <dbReference type="EMBL" id="PIU99290.1"/>
    </source>
</evidence>
<keyword evidence="1" id="KW-0472">Membrane</keyword>
<gene>
    <name evidence="2" type="ORF">COS59_00600</name>
</gene>
<dbReference type="AlphaFoldDB" id="A0A2M7B880"/>
<accession>A0A2M7B880</accession>
<reference evidence="3" key="1">
    <citation type="submission" date="2017-09" db="EMBL/GenBank/DDBJ databases">
        <title>Depth-based differentiation of microbial function through sediment-hosted aquifers and enrichment of novel symbionts in the deep terrestrial subsurface.</title>
        <authorList>
            <person name="Probst A.J."/>
            <person name="Ladd B."/>
            <person name="Jarett J.K."/>
            <person name="Geller-Mcgrath D.E."/>
            <person name="Sieber C.M.K."/>
            <person name="Emerson J.B."/>
            <person name="Anantharaman K."/>
            <person name="Thomas B.C."/>
            <person name="Malmstrom R."/>
            <person name="Stieglmeier M."/>
            <person name="Klingl A."/>
            <person name="Woyke T."/>
            <person name="Ryan C.M."/>
            <person name="Banfield J.F."/>
        </authorList>
    </citation>
    <scope>NUCLEOTIDE SEQUENCE [LARGE SCALE GENOMIC DNA]</scope>
</reference>
<feature type="transmembrane region" description="Helical" evidence="1">
    <location>
        <begin position="34"/>
        <end position="53"/>
    </location>
</feature>
<evidence type="ECO:0000313" key="3">
    <source>
        <dbReference type="Proteomes" id="UP000230131"/>
    </source>
</evidence>
<sequence>MFKKISHPVHKVYHFLGGLFFPAVYYFLPSKKIVLIVFLALAIIFSLIEVLRFSSSRAKKVMGQKLGKASILFKKEEGYRISGTTYLTWGVFFTTLFFQKDIAVLAMIFVALGDVAAAVFGEAFGKTNIFGRSLEGFLAGFIVSLLAGLIYLNYFSFVGLNFRIILLGALTASIIGHLSAPLLKINDNLTIPLISGLVMTLL</sequence>
<keyword evidence="1" id="KW-0812">Transmembrane</keyword>
<dbReference type="EMBL" id="PEVH01000020">
    <property type="protein sequence ID" value="PIU99290.1"/>
    <property type="molecule type" value="Genomic_DNA"/>
</dbReference>
<dbReference type="PANTHER" id="PTHR31303:SF1">
    <property type="entry name" value="CTP-DEPENDENT DIACYLGLYCEROL KINASE 1"/>
    <property type="match status" value="1"/>
</dbReference>
<feature type="transmembrane region" description="Helical" evidence="1">
    <location>
        <begin position="136"/>
        <end position="154"/>
    </location>
</feature>
<dbReference type="GO" id="GO:0004143">
    <property type="term" value="F:ATP-dependent diacylglycerol kinase activity"/>
    <property type="evidence" value="ECO:0007669"/>
    <property type="project" value="InterPro"/>
</dbReference>
<name>A0A2M7B880_9BACT</name>